<dbReference type="InterPro" id="IPR006034">
    <property type="entry name" value="Asparaginase/glutaminase-like"/>
</dbReference>
<dbReference type="InterPro" id="IPR004550">
    <property type="entry name" value="AsnASE_II"/>
</dbReference>
<dbReference type="FunFam" id="3.40.50.1170:FF:000001">
    <property type="entry name" value="L-asparaginase 2"/>
    <property type="match status" value="1"/>
</dbReference>
<dbReference type="NCBIfam" id="TIGR00520">
    <property type="entry name" value="asnASE_II"/>
    <property type="match status" value="1"/>
</dbReference>
<evidence type="ECO:0000256" key="5">
    <source>
        <dbReference type="PROSITE-ProRule" id="PRU10100"/>
    </source>
</evidence>
<keyword evidence="2" id="KW-0378">Hydrolase</keyword>
<keyword evidence="10" id="KW-1185">Reference proteome</keyword>
<dbReference type="eggNOG" id="COG0252">
    <property type="taxonomic scope" value="Bacteria"/>
</dbReference>
<dbReference type="PATRIC" id="fig|742823.3.peg.1380"/>
<dbReference type="SUPFAM" id="SSF53774">
    <property type="entry name" value="Glutaminase/Asparaginase"/>
    <property type="match status" value="1"/>
</dbReference>
<protein>
    <submittedName>
        <fullName evidence="9">L-asparaginase, type II</fullName>
    </submittedName>
</protein>
<dbReference type="PANTHER" id="PTHR11707:SF28">
    <property type="entry name" value="60 KDA LYSOPHOSPHOLIPASE"/>
    <property type="match status" value="1"/>
</dbReference>
<organism evidence="9 10">
    <name type="scientific">Sutterella wadsworthensis 2_1_59BFAA</name>
    <dbReference type="NCBI Taxonomy" id="742823"/>
    <lineage>
        <taxon>Bacteria</taxon>
        <taxon>Pseudomonadati</taxon>
        <taxon>Pseudomonadota</taxon>
        <taxon>Betaproteobacteria</taxon>
        <taxon>Burkholderiales</taxon>
        <taxon>Sutterellaceae</taxon>
        <taxon>Sutterella</taxon>
    </lineage>
</organism>
<dbReference type="PROSITE" id="PS00917">
    <property type="entry name" value="ASN_GLN_ASE_2"/>
    <property type="match status" value="1"/>
</dbReference>
<feature type="binding site" evidence="4">
    <location>
        <begin position="96"/>
        <end position="97"/>
    </location>
    <ligand>
        <name>substrate</name>
    </ligand>
</feature>
<dbReference type="InterPro" id="IPR040919">
    <property type="entry name" value="Asparaginase_C"/>
</dbReference>
<dbReference type="PROSITE" id="PS51732">
    <property type="entry name" value="ASN_GLN_ASE_3"/>
    <property type="match status" value="1"/>
</dbReference>
<dbReference type="PIRSF" id="PIRSF001220">
    <property type="entry name" value="L-ASNase_gatD"/>
    <property type="match status" value="1"/>
</dbReference>
<feature type="binding site" evidence="4">
    <location>
        <position position="63"/>
    </location>
    <ligand>
        <name>substrate</name>
    </ligand>
</feature>
<dbReference type="InterPro" id="IPR027474">
    <property type="entry name" value="L-asparaginase_N"/>
</dbReference>
<evidence type="ECO:0000256" key="1">
    <source>
        <dbReference type="ARBA" id="ARBA00010518"/>
    </source>
</evidence>
<evidence type="ECO:0000256" key="2">
    <source>
        <dbReference type="ARBA" id="ARBA00022801"/>
    </source>
</evidence>
<dbReference type="STRING" id="742823.HMPREF9465_01393"/>
<evidence type="ECO:0000313" key="10">
    <source>
        <dbReference type="Proteomes" id="UP000005835"/>
    </source>
</evidence>
<dbReference type="Proteomes" id="UP000005835">
    <property type="component" value="Unassembled WGS sequence"/>
</dbReference>
<reference evidence="9 10" key="1">
    <citation type="submission" date="2012-05" db="EMBL/GenBank/DDBJ databases">
        <title>The Genome Sequence of Sutterella wadsworthensis 2_1_59BFAA.</title>
        <authorList>
            <consortium name="The Broad Institute Genome Sequencing Platform"/>
            <person name="Earl A."/>
            <person name="Ward D."/>
            <person name="Feldgarden M."/>
            <person name="Gevers D."/>
            <person name="Daigneault M."/>
            <person name="Strauss J."/>
            <person name="Allen-Vercoe E."/>
            <person name="Walker B."/>
            <person name="Young S.K."/>
            <person name="Zeng Q."/>
            <person name="Gargeya S."/>
            <person name="Fitzgerald M."/>
            <person name="Haas B."/>
            <person name="Abouelleil A."/>
            <person name="Alvarado L."/>
            <person name="Arachchi H.M."/>
            <person name="Berlin A.M."/>
            <person name="Chapman S.B."/>
            <person name="Goldberg J."/>
            <person name="Griggs A."/>
            <person name="Gujja S."/>
            <person name="Hansen M."/>
            <person name="Howarth C."/>
            <person name="Imamovic A."/>
            <person name="Larimer J."/>
            <person name="McCowen C."/>
            <person name="Montmayeur A."/>
            <person name="Murphy C."/>
            <person name="Neiman D."/>
            <person name="Pearson M."/>
            <person name="Priest M."/>
            <person name="Roberts A."/>
            <person name="Saif S."/>
            <person name="Shea T."/>
            <person name="Sisk P."/>
            <person name="Sykes S."/>
            <person name="Wortman J."/>
            <person name="Nusbaum C."/>
            <person name="Birren B."/>
        </authorList>
    </citation>
    <scope>NUCLEOTIDE SEQUENCE [LARGE SCALE GENOMIC DNA]</scope>
    <source>
        <strain evidence="9 10">2_1_59BFAA</strain>
    </source>
</reference>
<evidence type="ECO:0000313" key="9">
    <source>
        <dbReference type="EMBL" id="EKB31010.1"/>
    </source>
</evidence>
<evidence type="ECO:0000256" key="4">
    <source>
        <dbReference type="PIRSR" id="PIRSR001220-2"/>
    </source>
</evidence>
<dbReference type="PANTHER" id="PTHR11707">
    <property type="entry name" value="L-ASPARAGINASE"/>
    <property type="match status" value="1"/>
</dbReference>
<feature type="domain" description="Asparaginase/glutaminase C-terminal" evidence="8">
    <location>
        <begin position="227"/>
        <end position="330"/>
    </location>
</feature>
<name>K1JH93_9BURK</name>
<proteinExistence type="inferred from homology"/>
<dbReference type="InterPro" id="IPR037152">
    <property type="entry name" value="L-asparaginase_N_sf"/>
</dbReference>
<sequence length="336" mass="34704">MPHCASKVVILATGGTIVSSGASATQMTGYSIQGLGVEDLLSAVPMLADVADVEAARVSNIDSSSMTSELWLKLANAVEEALRREDVSGVVITHGTDTMEETAFFLNLVVKSEKPVVLTGAMRPATALSAEGPLNLLNAVRIASDPKAAGRGVLIALNDVIVSARDATKTHPTNVATFRGPDLGMLGMIAGTHIEWIARSEKAHGAATPFTLEALEARVAADGALPRVDIVYSHVDDDGVMVRSAMAAGARAIVHAGTGNGSIHEKAEGALMEAAAHGVLVVRASRTPSGMTVEGLAKWQDAGFVPAGTLNPQKARVLAQLSLACGVDPALAFRTF</sequence>
<dbReference type="GO" id="GO:0004067">
    <property type="term" value="F:asparaginase activity"/>
    <property type="evidence" value="ECO:0007669"/>
    <property type="project" value="UniProtKB-UniRule"/>
</dbReference>
<gene>
    <name evidence="9" type="ORF">HMPREF9465_01393</name>
</gene>
<dbReference type="GO" id="GO:0006528">
    <property type="term" value="P:asparagine metabolic process"/>
    <property type="evidence" value="ECO:0007669"/>
    <property type="project" value="InterPro"/>
</dbReference>
<evidence type="ECO:0000259" key="7">
    <source>
        <dbReference type="Pfam" id="PF00710"/>
    </source>
</evidence>
<dbReference type="InterPro" id="IPR036152">
    <property type="entry name" value="Asp/glu_Ase-like_sf"/>
</dbReference>
<dbReference type="Gene3D" id="3.40.50.1170">
    <property type="entry name" value="L-asparaginase, N-terminal domain"/>
    <property type="match status" value="1"/>
</dbReference>
<comment type="caution">
    <text evidence="9">The sequence shown here is derived from an EMBL/GenBank/DDBJ whole genome shotgun (WGS) entry which is preliminary data.</text>
</comment>
<dbReference type="Pfam" id="PF17763">
    <property type="entry name" value="Asparaginase_C"/>
    <property type="match status" value="1"/>
</dbReference>
<accession>K1JH93</accession>
<dbReference type="OrthoDB" id="9788068at2"/>
<dbReference type="PRINTS" id="PR00139">
    <property type="entry name" value="ASNGLNASE"/>
</dbReference>
<dbReference type="RefSeq" id="WP_005435451.1">
    <property type="nucleotide sequence ID" value="NZ_JH815516.1"/>
</dbReference>
<dbReference type="AlphaFoldDB" id="K1JH93"/>
<dbReference type="HOGENOM" id="CLU_019134_1_2_4"/>
<evidence type="ECO:0000256" key="3">
    <source>
        <dbReference type="PIRSR" id="PIRSR001220-1"/>
    </source>
</evidence>
<dbReference type="CDD" id="cd08964">
    <property type="entry name" value="L-asparaginase_II"/>
    <property type="match status" value="1"/>
</dbReference>
<feature type="active site" evidence="5">
    <location>
        <position position="96"/>
    </location>
</feature>
<dbReference type="Pfam" id="PF00710">
    <property type="entry name" value="Asparaginase"/>
    <property type="match status" value="1"/>
</dbReference>
<dbReference type="SMART" id="SM00870">
    <property type="entry name" value="Asparaginase"/>
    <property type="match status" value="1"/>
</dbReference>
<dbReference type="SFLD" id="SFLDS00057">
    <property type="entry name" value="Glutaminase/Asparaginase"/>
    <property type="match status" value="1"/>
</dbReference>
<dbReference type="PIRSF" id="PIRSF500176">
    <property type="entry name" value="L_ASNase"/>
    <property type="match status" value="1"/>
</dbReference>
<dbReference type="EMBL" id="ADMG01000032">
    <property type="protein sequence ID" value="EKB31010.1"/>
    <property type="molecule type" value="Genomic_DNA"/>
</dbReference>
<evidence type="ECO:0000259" key="8">
    <source>
        <dbReference type="Pfam" id="PF17763"/>
    </source>
</evidence>
<evidence type="ECO:0000256" key="6">
    <source>
        <dbReference type="RuleBase" id="RU004456"/>
    </source>
</evidence>
<feature type="active site" description="O-isoaspartyl threonine intermediate" evidence="3">
    <location>
        <position position="16"/>
    </location>
</feature>
<dbReference type="InterPro" id="IPR027473">
    <property type="entry name" value="L-asparaginase_C"/>
</dbReference>
<dbReference type="InterPro" id="IPR027475">
    <property type="entry name" value="Asparaginase/glutaminase_AS2"/>
</dbReference>
<comment type="similarity">
    <text evidence="1 6">Belongs to the asparaginase 1 family.</text>
</comment>
<dbReference type="Gene3D" id="3.40.50.40">
    <property type="match status" value="1"/>
</dbReference>
<feature type="domain" description="L-asparaginase N-terminal" evidence="7">
    <location>
        <begin position="7"/>
        <end position="199"/>
    </location>
</feature>